<dbReference type="STRING" id="349095.SAMN05660299_02570"/>
<dbReference type="AlphaFoldDB" id="A0A1H0APV3"/>
<sequence>MNKDMTFFDKYADNWDTTRKENPEKINYLLQLASIPTGAHVLDVGSGTGILLPYLHKIIGPSGTITAVDFSDNMLKKSQCKFGHLPNVNFFLGNILQISLQKNFYNVAICLNVFPHFGNHKEDFIKQIYSILPSMGSLIIMHDISRATVNGVHRNCNEIKNHMLPPVNMTAHMLSQAGYKIATATENNTMYFIKGIKNQY</sequence>
<dbReference type="GO" id="GO:0008168">
    <property type="term" value="F:methyltransferase activity"/>
    <property type="evidence" value="ECO:0007669"/>
    <property type="project" value="UniProtKB-KW"/>
</dbReference>
<feature type="domain" description="Methyltransferase" evidence="2">
    <location>
        <begin position="41"/>
        <end position="133"/>
    </location>
</feature>
<reference evidence="3 4" key="1">
    <citation type="submission" date="2016-10" db="EMBL/GenBank/DDBJ databases">
        <authorList>
            <person name="de Groot N.N."/>
        </authorList>
    </citation>
    <scope>NUCLEOTIDE SEQUENCE [LARGE SCALE GENOMIC DNA]</scope>
    <source>
        <strain evidence="3 4">DSM 16981</strain>
    </source>
</reference>
<keyword evidence="1 3" id="KW-0808">Transferase</keyword>
<dbReference type="PANTHER" id="PTHR43861">
    <property type="entry name" value="TRANS-ACONITATE 2-METHYLTRANSFERASE-RELATED"/>
    <property type="match status" value="1"/>
</dbReference>
<dbReference type="InterPro" id="IPR041698">
    <property type="entry name" value="Methyltransf_25"/>
</dbReference>
<dbReference type="Proteomes" id="UP000199309">
    <property type="component" value="Unassembled WGS sequence"/>
</dbReference>
<dbReference type="GO" id="GO:0032259">
    <property type="term" value="P:methylation"/>
    <property type="evidence" value="ECO:0007669"/>
    <property type="project" value="UniProtKB-KW"/>
</dbReference>
<dbReference type="CDD" id="cd02440">
    <property type="entry name" value="AdoMet_MTases"/>
    <property type="match status" value="1"/>
</dbReference>
<dbReference type="Gene3D" id="3.40.50.150">
    <property type="entry name" value="Vaccinia Virus protein VP39"/>
    <property type="match status" value="1"/>
</dbReference>
<keyword evidence="4" id="KW-1185">Reference proteome</keyword>
<dbReference type="SUPFAM" id="SSF53335">
    <property type="entry name" value="S-adenosyl-L-methionine-dependent methyltransferases"/>
    <property type="match status" value="1"/>
</dbReference>
<dbReference type="Pfam" id="PF13649">
    <property type="entry name" value="Methyltransf_25"/>
    <property type="match status" value="1"/>
</dbReference>
<dbReference type="EMBL" id="FNHQ01000041">
    <property type="protein sequence ID" value="SDN35572.1"/>
    <property type="molecule type" value="Genomic_DNA"/>
</dbReference>
<protein>
    <submittedName>
        <fullName evidence="3">Demethylmenaquinone methyltransferase / 2-methoxy-6-polyprenyl-1,4-benzoquinol methylase</fullName>
    </submittedName>
</protein>
<proteinExistence type="predicted"/>
<accession>A0A1H0APV3</accession>
<evidence type="ECO:0000256" key="1">
    <source>
        <dbReference type="ARBA" id="ARBA00022679"/>
    </source>
</evidence>
<evidence type="ECO:0000313" key="3">
    <source>
        <dbReference type="EMBL" id="SDN35572.1"/>
    </source>
</evidence>
<organism evidence="3 4">
    <name type="scientific">Megasphaera paucivorans</name>
    <dbReference type="NCBI Taxonomy" id="349095"/>
    <lineage>
        <taxon>Bacteria</taxon>
        <taxon>Bacillati</taxon>
        <taxon>Bacillota</taxon>
        <taxon>Negativicutes</taxon>
        <taxon>Veillonellales</taxon>
        <taxon>Veillonellaceae</taxon>
        <taxon>Megasphaera</taxon>
    </lineage>
</organism>
<keyword evidence="3" id="KW-0489">Methyltransferase</keyword>
<gene>
    <name evidence="3" type="ORF">SAMN05660299_02570</name>
</gene>
<name>A0A1H0APV3_9FIRM</name>
<evidence type="ECO:0000259" key="2">
    <source>
        <dbReference type="Pfam" id="PF13649"/>
    </source>
</evidence>
<dbReference type="InterPro" id="IPR029063">
    <property type="entry name" value="SAM-dependent_MTases_sf"/>
</dbReference>
<evidence type="ECO:0000313" key="4">
    <source>
        <dbReference type="Proteomes" id="UP000199309"/>
    </source>
</evidence>